<dbReference type="AlphaFoldDB" id="A0A0L9VKF8"/>
<sequence>MLQGVIGKARCQLVKILYPKVCNKHVDSWECGFYVMSWIKTIIRASITDHWMKCFKSTSPISEQTITQIRQEWTTFFCKDGARNA</sequence>
<proteinExistence type="predicted"/>
<name>A0A0L9VKF8_PHAAN</name>
<protein>
    <recommendedName>
        <fullName evidence="3">Ubiquitin-like protease family profile domain-containing protein</fullName>
    </recommendedName>
</protein>
<gene>
    <name evidence="1" type="ORF">LR48_Vigan10g133500</name>
</gene>
<dbReference type="Proteomes" id="UP000053144">
    <property type="component" value="Chromosome 10"/>
</dbReference>
<dbReference type="Gramene" id="KOM55443">
    <property type="protein sequence ID" value="KOM55443"/>
    <property type="gene ID" value="LR48_Vigan10g133500"/>
</dbReference>
<accession>A0A0L9VKF8</accession>
<reference evidence="2" key="1">
    <citation type="journal article" date="2015" name="Proc. Natl. Acad. Sci. U.S.A.">
        <title>Genome sequencing of adzuki bean (Vigna angularis) provides insight into high starch and low fat accumulation and domestication.</title>
        <authorList>
            <person name="Yang K."/>
            <person name="Tian Z."/>
            <person name="Chen C."/>
            <person name="Luo L."/>
            <person name="Zhao B."/>
            <person name="Wang Z."/>
            <person name="Yu L."/>
            <person name="Li Y."/>
            <person name="Sun Y."/>
            <person name="Li W."/>
            <person name="Chen Y."/>
            <person name="Li Y."/>
            <person name="Zhang Y."/>
            <person name="Ai D."/>
            <person name="Zhao J."/>
            <person name="Shang C."/>
            <person name="Ma Y."/>
            <person name="Wu B."/>
            <person name="Wang M."/>
            <person name="Gao L."/>
            <person name="Sun D."/>
            <person name="Zhang P."/>
            <person name="Guo F."/>
            <person name="Wang W."/>
            <person name="Li Y."/>
            <person name="Wang J."/>
            <person name="Varshney R.K."/>
            <person name="Wang J."/>
            <person name="Ling H.Q."/>
            <person name="Wan P."/>
        </authorList>
    </citation>
    <scope>NUCLEOTIDE SEQUENCE</scope>
    <source>
        <strain evidence="2">cv. Jingnong 6</strain>
    </source>
</reference>
<evidence type="ECO:0008006" key="3">
    <source>
        <dbReference type="Google" id="ProtNLM"/>
    </source>
</evidence>
<organism evidence="1 2">
    <name type="scientific">Phaseolus angularis</name>
    <name type="common">Azuki bean</name>
    <name type="synonym">Vigna angularis</name>
    <dbReference type="NCBI Taxonomy" id="3914"/>
    <lineage>
        <taxon>Eukaryota</taxon>
        <taxon>Viridiplantae</taxon>
        <taxon>Streptophyta</taxon>
        <taxon>Embryophyta</taxon>
        <taxon>Tracheophyta</taxon>
        <taxon>Spermatophyta</taxon>
        <taxon>Magnoliopsida</taxon>
        <taxon>eudicotyledons</taxon>
        <taxon>Gunneridae</taxon>
        <taxon>Pentapetalae</taxon>
        <taxon>rosids</taxon>
        <taxon>fabids</taxon>
        <taxon>Fabales</taxon>
        <taxon>Fabaceae</taxon>
        <taxon>Papilionoideae</taxon>
        <taxon>50 kb inversion clade</taxon>
        <taxon>NPAAA clade</taxon>
        <taxon>indigoferoid/millettioid clade</taxon>
        <taxon>Phaseoleae</taxon>
        <taxon>Vigna</taxon>
    </lineage>
</organism>
<evidence type="ECO:0000313" key="1">
    <source>
        <dbReference type="EMBL" id="KOM55443.1"/>
    </source>
</evidence>
<evidence type="ECO:0000313" key="2">
    <source>
        <dbReference type="Proteomes" id="UP000053144"/>
    </source>
</evidence>
<dbReference type="EMBL" id="CM003380">
    <property type="protein sequence ID" value="KOM55443.1"/>
    <property type="molecule type" value="Genomic_DNA"/>
</dbReference>